<keyword evidence="5 12" id="KW-0812">Transmembrane</keyword>
<name>A0A2I7N7F5_9NEIS</name>
<dbReference type="AlphaFoldDB" id="A0A2I7N7F5"/>
<evidence type="ECO:0000256" key="8">
    <source>
        <dbReference type="ARBA" id="ARBA00022989"/>
    </source>
</evidence>
<feature type="domain" description="ABC transmembrane type-1" evidence="13">
    <location>
        <begin position="92"/>
        <end position="280"/>
    </location>
</feature>
<accession>A0A2I7N7F5</accession>
<dbReference type="Pfam" id="PF12911">
    <property type="entry name" value="OppC_N"/>
    <property type="match status" value="1"/>
</dbReference>
<evidence type="ECO:0000256" key="4">
    <source>
        <dbReference type="ARBA" id="ARBA00022519"/>
    </source>
</evidence>
<dbReference type="KEGG" id="nba:CUN60_08785"/>
<dbReference type="Gene3D" id="1.10.3720.10">
    <property type="entry name" value="MetI-like"/>
    <property type="match status" value="1"/>
</dbReference>
<comment type="similarity">
    <text evidence="10">Belongs to the binding-protein-dependent transport system permease family. OppBC subfamily.</text>
</comment>
<keyword evidence="4" id="KW-0997">Cell inner membrane</keyword>
<keyword evidence="7" id="KW-0653">Protein transport</keyword>
<evidence type="ECO:0000256" key="3">
    <source>
        <dbReference type="ARBA" id="ARBA00022475"/>
    </source>
</evidence>
<gene>
    <name evidence="14" type="ORF">CUN60_08785</name>
</gene>
<evidence type="ECO:0000259" key="13">
    <source>
        <dbReference type="PROSITE" id="PS50928"/>
    </source>
</evidence>
<dbReference type="PROSITE" id="PS50928">
    <property type="entry name" value="ABC_TM1"/>
    <property type="match status" value="1"/>
</dbReference>
<evidence type="ECO:0000256" key="2">
    <source>
        <dbReference type="ARBA" id="ARBA00022448"/>
    </source>
</evidence>
<feature type="transmembrane region" description="Helical" evidence="12">
    <location>
        <begin position="156"/>
        <end position="174"/>
    </location>
</feature>
<dbReference type="InterPro" id="IPR035906">
    <property type="entry name" value="MetI-like_sf"/>
</dbReference>
<dbReference type="CDD" id="cd06261">
    <property type="entry name" value="TM_PBP2"/>
    <property type="match status" value="1"/>
</dbReference>
<dbReference type="GO" id="GO:0055085">
    <property type="term" value="P:transmembrane transport"/>
    <property type="evidence" value="ECO:0007669"/>
    <property type="project" value="InterPro"/>
</dbReference>
<keyword evidence="2 12" id="KW-0813">Transport</keyword>
<dbReference type="Pfam" id="PF00528">
    <property type="entry name" value="BPD_transp_1"/>
    <property type="match status" value="1"/>
</dbReference>
<dbReference type="GO" id="GO:0015833">
    <property type="term" value="P:peptide transport"/>
    <property type="evidence" value="ECO:0007669"/>
    <property type="project" value="UniProtKB-KW"/>
</dbReference>
<comment type="subcellular location">
    <subcellularLocation>
        <location evidence="1">Cell inner membrane</location>
        <topology evidence="1">Multi-pass membrane protein</topology>
    </subcellularLocation>
    <subcellularLocation>
        <location evidence="12">Cell membrane</location>
        <topology evidence="12">Multi-pass membrane protein</topology>
    </subcellularLocation>
</comment>
<evidence type="ECO:0000313" key="14">
    <source>
        <dbReference type="EMBL" id="AUR52388.1"/>
    </source>
</evidence>
<dbReference type="Proteomes" id="UP000236655">
    <property type="component" value="Chromosome"/>
</dbReference>
<evidence type="ECO:0000256" key="10">
    <source>
        <dbReference type="ARBA" id="ARBA00024202"/>
    </source>
</evidence>
<keyword evidence="3" id="KW-1003">Cell membrane</keyword>
<dbReference type="InterPro" id="IPR050366">
    <property type="entry name" value="BP-dependent_transpt_permease"/>
</dbReference>
<feature type="transmembrane region" description="Helical" evidence="12">
    <location>
        <begin position="258"/>
        <end position="280"/>
    </location>
</feature>
<evidence type="ECO:0000256" key="1">
    <source>
        <dbReference type="ARBA" id="ARBA00004429"/>
    </source>
</evidence>
<reference evidence="15" key="1">
    <citation type="submission" date="2017-11" db="EMBL/GenBank/DDBJ databases">
        <authorList>
            <person name="Chan K.G."/>
            <person name="Lee L.S."/>
        </authorList>
    </citation>
    <scope>NUCLEOTIDE SEQUENCE [LARGE SCALE GENOMIC DNA]</scope>
    <source>
        <strain evidence="15">DSM 100970</strain>
    </source>
</reference>
<evidence type="ECO:0000256" key="7">
    <source>
        <dbReference type="ARBA" id="ARBA00022927"/>
    </source>
</evidence>
<evidence type="ECO:0000313" key="15">
    <source>
        <dbReference type="Proteomes" id="UP000236655"/>
    </source>
</evidence>
<dbReference type="EMBL" id="CP024847">
    <property type="protein sequence ID" value="AUR52388.1"/>
    <property type="molecule type" value="Genomic_DNA"/>
</dbReference>
<dbReference type="PANTHER" id="PTHR43386">
    <property type="entry name" value="OLIGOPEPTIDE TRANSPORT SYSTEM PERMEASE PROTEIN APPC"/>
    <property type="match status" value="1"/>
</dbReference>
<dbReference type="SUPFAM" id="SSF161098">
    <property type="entry name" value="MetI-like"/>
    <property type="match status" value="1"/>
</dbReference>
<dbReference type="PANTHER" id="PTHR43386:SF2">
    <property type="entry name" value="OLIGOPEPTIDE TRANSPORT SYSTEM PERMEASE PROTEIN OPPC"/>
    <property type="match status" value="1"/>
</dbReference>
<protein>
    <recommendedName>
        <fullName evidence="11">Oligopeptide transport system permease protein OppC</fullName>
    </recommendedName>
</protein>
<sequence length="290" mass="31960">MLAKTKDLKLEVPKAKGFWSNVFKRFSKNKLALLSLLIIIILTLMCIFVPMLSSISYDKTNWSEILEMPNAKHLFGTDNLGRDLFVRAFIGGRITFAIAFAAAFVVLLIGIFYGAIAGYLGGKIDTIMMRIVDILYGIPFLFFCILLITLFGNSVALSFVAIAAISWLDMARIVRGQTLSIKHKEYVEAALVSGVSNRKIITRHVIPNLLGVVIVYAALTVPNMIVLSAVLSFFGLGVTEPMTSWGLLIADGAQNMESWWLLLFPAGLMTITLLSFAFVSNGLRDALDPR</sequence>
<dbReference type="GO" id="GO:0015031">
    <property type="term" value="P:protein transport"/>
    <property type="evidence" value="ECO:0007669"/>
    <property type="project" value="UniProtKB-KW"/>
</dbReference>
<dbReference type="InterPro" id="IPR000515">
    <property type="entry name" value="MetI-like"/>
</dbReference>
<keyword evidence="15" id="KW-1185">Reference proteome</keyword>
<feature type="transmembrane region" description="Helical" evidence="12">
    <location>
        <begin position="94"/>
        <end position="119"/>
    </location>
</feature>
<keyword evidence="8 12" id="KW-1133">Transmembrane helix</keyword>
<feature type="transmembrane region" description="Helical" evidence="12">
    <location>
        <begin position="209"/>
        <end position="238"/>
    </location>
</feature>
<organism evidence="14 15">
    <name type="scientific">Aquella oligotrophica</name>
    <dbReference type="NCBI Taxonomy" id="2067065"/>
    <lineage>
        <taxon>Bacteria</taxon>
        <taxon>Pseudomonadati</taxon>
        <taxon>Pseudomonadota</taxon>
        <taxon>Betaproteobacteria</taxon>
        <taxon>Neisseriales</taxon>
        <taxon>Neisseriaceae</taxon>
        <taxon>Aquella</taxon>
    </lineage>
</organism>
<keyword evidence="9 12" id="KW-0472">Membrane</keyword>
<dbReference type="GO" id="GO:0005886">
    <property type="term" value="C:plasma membrane"/>
    <property type="evidence" value="ECO:0007669"/>
    <property type="project" value="UniProtKB-SubCell"/>
</dbReference>
<evidence type="ECO:0000256" key="5">
    <source>
        <dbReference type="ARBA" id="ARBA00022692"/>
    </source>
</evidence>
<evidence type="ECO:0000256" key="9">
    <source>
        <dbReference type="ARBA" id="ARBA00023136"/>
    </source>
</evidence>
<dbReference type="RefSeq" id="WP_102951681.1">
    <property type="nucleotide sequence ID" value="NZ_CP024847.1"/>
</dbReference>
<evidence type="ECO:0000256" key="11">
    <source>
        <dbReference type="ARBA" id="ARBA00072251"/>
    </source>
</evidence>
<dbReference type="InterPro" id="IPR025966">
    <property type="entry name" value="OppC_N"/>
</dbReference>
<proteinExistence type="inferred from homology"/>
<evidence type="ECO:0000256" key="6">
    <source>
        <dbReference type="ARBA" id="ARBA00022856"/>
    </source>
</evidence>
<keyword evidence="6" id="KW-0571">Peptide transport</keyword>
<feature type="transmembrane region" description="Helical" evidence="12">
    <location>
        <begin position="131"/>
        <end position="150"/>
    </location>
</feature>
<feature type="transmembrane region" description="Helical" evidence="12">
    <location>
        <begin position="31"/>
        <end position="52"/>
    </location>
</feature>
<dbReference type="OrthoDB" id="9783218at2"/>
<evidence type="ECO:0000256" key="12">
    <source>
        <dbReference type="RuleBase" id="RU363032"/>
    </source>
</evidence>